<gene>
    <name evidence="3" type="ORF">PGQ11_013335</name>
</gene>
<evidence type="ECO:0000313" key="4">
    <source>
        <dbReference type="Proteomes" id="UP001390339"/>
    </source>
</evidence>
<dbReference type="InterPro" id="IPR007867">
    <property type="entry name" value="GMC_OxRtase_C"/>
</dbReference>
<reference evidence="3 4" key="1">
    <citation type="journal article" date="2024" name="IMA Fungus">
        <title>Apiospora arundinis, a panoply of carbohydrate-active enzymes and secondary metabolites.</title>
        <authorList>
            <person name="Sorensen T."/>
            <person name="Petersen C."/>
            <person name="Muurmann A.T."/>
            <person name="Christiansen J.V."/>
            <person name="Brundto M.L."/>
            <person name="Overgaard C.K."/>
            <person name="Boysen A.T."/>
            <person name="Wollenberg R.D."/>
            <person name="Larsen T.O."/>
            <person name="Sorensen J.L."/>
            <person name="Nielsen K.L."/>
            <person name="Sondergaard T.E."/>
        </authorList>
    </citation>
    <scope>NUCLEOTIDE SEQUENCE [LARGE SCALE GENOMIC DNA]</scope>
    <source>
        <strain evidence="3 4">AAU 773</strain>
    </source>
</reference>
<comment type="similarity">
    <text evidence="1">Belongs to the GMC oxidoreductase family.</text>
</comment>
<dbReference type="PANTHER" id="PTHR11552:SF78">
    <property type="entry name" value="GLUCOSE-METHANOL-CHOLINE OXIDOREDUCTASE N-TERMINAL DOMAIN-CONTAINING PROTEIN"/>
    <property type="match status" value="1"/>
</dbReference>
<dbReference type="Gene3D" id="3.30.560.10">
    <property type="entry name" value="Glucose Oxidase, domain 3"/>
    <property type="match status" value="1"/>
</dbReference>
<dbReference type="EMBL" id="JAPCWZ010000009">
    <property type="protein sequence ID" value="KAK8850856.1"/>
    <property type="molecule type" value="Genomic_DNA"/>
</dbReference>
<proteinExistence type="inferred from homology"/>
<dbReference type="InterPro" id="IPR036188">
    <property type="entry name" value="FAD/NAD-bd_sf"/>
</dbReference>
<evidence type="ECO:0000256" key="1">
    <source>
        <dbReference type="ARBA" id="ARBA00010790"/>
    </source>
</evidence>
<dbReference type="Pfam" id="PF05199">
    <property type="entry name" value="GMC_oxred_C"/>
    <property type="match status" value="1"/>
</dbReference>
<dbReference type="SUPFAM" id="SSF54373">
    <property type="entry name" value="FAD-linked reductases, C-terminal domain"/>
    <property type="match status" value="1"/>
</dbReference>
<dbReference type="Gene3D" id="3.50.50.60">
    <property type="entry name" value="FAD/NAD(P)-binding domain"/>
    <property type="match status" value="1"/>
</dbReference>
<protein>
    <submittedName>
        <fullName evidence="3">Alcohol oxidase</fullName>
    </submittedName>
</protein>
<dbReference type="PIRSF" id="PIRSF000137">
    <property type="entry name" value="Alcohol_oxidase"/>
    <property type="match status" value="1"/>
</dbReference>
<dbReference type="PROSITE" id="PS00624">
    <property type="entry name" value="GMC_OXRED_2"/>
    <property type="match status" value="1"/>
</dbReference>
<dbReference type="SUPFAM" id="SSF51905">
    <property type="entry name" value="FAD/NAD(P)-binding domain"/>
    <property type="match status" value="1"/>
</dbReference>
<accession>A0ABR2HNX0</accession>
<name>A0ABR2HNX0_9PEZI</name>
<dbReference type="Pfam" id="PF00732">
    <property type="entry name" value="GMC_oxred_N"/>
    <property type="match status" value="1"/>
</dbReference>
<dbReference type="PANTHER" id="PTHR11552">
    <property type="entry name" value="GLUCOSE-METHANOL-CHOLINE GMC OXIDOREDUCTASE"/>
    <property type="match status" value="1"/>
</dbReference>
<dbReference type="InterPro" id="IPR012132">
    <property type="entry name" value="GMC_OxRdtase"/>
</dbReference>
<dbReference type="InterPro" id="IPR000172">
    <property type="entry name" value="GMC_OxRdtase_N"/>
</dbReference>
<feature type="domain" description="Glucose-methanol-choline oxidoreductase N-terminal" evidence="2">
    <location>
        <begin position="276"/>
        <end position="290"/>
    </location>
</feature>
<organism evidence="3 4">
    <name type="scientific">Apiospora arundinis</name>
    <dbReference type="NCBI Taxonomy" id="335852"/>
    <lineage>
        <taxon>Eukaryota</taxon>
        <taxon>Fungi</taxon>
        <taxon>Dikarya</taxon>
        <taxon>Ascomycota</taxon>
        <taxon>Pezizomycotina</taxon>
        <taxon>Sordariomycetes</taxon>
        <taxon>Xylariomycetidae</taxon>
        <taxon>Amphisphaeriales</taxon>
        <taxon>Apiosporaceae</taxon>
        <taxon>Apiospora</taxon>
    </lineage>
</organism>
<comment type="caution">
    <text evidence="3">The sequence shown here is derived from an EMBL/GenBank/DDBJ whole genome shotgun (WGS) entry which is preliminary data.</text>
</comment>
<evidence type="ECO:0000259" key="2">
    <source>
        <dbReference type="PROSITE" id="PS00624"/>
    </source>
</evidence>
<dbReference type="Proteomes" id="UP001390339">
    <property type="component" value="Unassembled WGS sequence"/>
</dbReference>
<evidence type="ECO:0000313" key="3">
    <source>
        <dbReference type="EMBL" id="KAK8850856.1"/>
    </source>
</evidence>
<keyword evidence="4" id="KW-1185">Reference proteome</keyword>
<sequence length="602" mass="64978">MGVYTQLPDDLKTVDVIIAGGGVAGCIVAARLTEADPSLSILLVEGGQNNENVTNIIHPVLFLGFMMPTSNVTLFYTGRKEPQLGNRELTVPTGGVLGGGSSINLMMYSRAQRHDWDSWETPGWSANEMIPYLKKLETYIGPGPKGVHGDKGPMIVSDGTYRVNRTTEDFIQAAAKIGYPEYPDLQDLDSNNGVMRARRFIGPDGRRSDAAHAYLHPKIHDEAYPNLHVLLETKVSRVLFDGKKATGVEIKGNPKFQPDSKPRKIQAKKMVILTAGALSTPQILERSGVGNSAVLEAAGVPVVAHVPGVGTNYQDHHLITYAYKTSLLPNETVDAITGGRTDVGELLRTNAPILGWNAQDIACKLRPTDSEVAALGPEFQKAYDKDFKNIPNKPLTLMASLSGFPGDPSGVAPGQYFAISTFTVYPYSRGHIHITSADPDVPGDFATGFFGDAGDLDIKKHIWSYKKQRELIRRMKTYRGELAATHPRFPAGSAAAPVELADGPLPDDVADIRYTAADDAAIEQWARENVGTTWHSLGTCAMAPFDQGGVVDARLAVHGVQNLKIADLSIPPKNVAANTANTAMAVAEKAADMFIRELACKK</sequence>